<keyword evidence="7" id="KW-0862">Zinc</keyword>
<evidence type="ECO:0000256" key="7">
    <source>
        <dbReference type="ARBA" id="ARBA00022833"/>
    </source>
</evidence>
<dbReference type="InterPro" id="IPR007115">
    <property type="entry name" value="6-PTP_synth/QueD"/>
</dbReference>
<keyword evidence="6" id="KW-0479">Metal-binding</keyword>
<dbReference type="EC" id="4.1.2.50" evidence="4"/>
<evidence type="ECO:0000313" key="12">
    <source>
        <dbReference type="Proteomes" id="UP001225316"/>
    </source>
</evidence>
<dbReference type="SUPFAM" id="SSF55620">
    <property type="entry name" value="Tetrahydrobiopterin biosynthesis enzymes-like"/>
    <property type="match status" value="1"/>
</dbReference>
<dbReference type="RefSeq" id="WP_308948780.1">
    <property type="nucleotide sequence ID" value="NZ_JARXHW010000006.1"/>
</dbReference>
<evidence type="ECO:0000256" key="10">
    <source>
        <dbReference type="ARBA" id="ARBA00048807"/>
    </source>
</evidence>
<proteinExistence type="inferred from homology"/>
<evidence type="ECO:0000256" key="1">
    <source>
        <dbReference type="ARBA" id="ARBA00001947"/>
    </source>
</evidence>
<comment type="catalytic activity">
    <reaction evidence="10">
        <text>7,8-dihydroneopterin 3'-triphosphate + H2O = 6-carboxy-5,6,7,8-tetrahydropterin + triphosphate + acetaldehyde + 2 H(+)</text>
        <dbReference type="Rhea" id="RHEA:27966"/>
        <dbReference type="ChEBI" id="CHEBI:15343"/>
        <dbReference type="ChEBI" id="CHEBI:15377"/>
        <dbReference type="ChEBI" id="CHEBI:15378"/>
        <dbReference type="ChEBI" id="CHEBI:18036"/>
        <dbReference type="ChEBI" id="CHEBI:58462"/>
        <dbReference type="ChEBI" id="CHEBI:61032"/>
        <dbReference type="EC" id="4.1.2.50"/>
    </reaction>
</comment>
<evidence type="ECO:0000256" key="2">
    <source>
        <dbReference type="ARBA" id="ARBA00005061"/>
    </source>
</evidence>
<evidence type="ECO:0000313" key="11">
    <source>
        <dbReference type="EMBL" id="MDQ8206672.1"/>
    </source>
</evidence>
<dbReference type="PANTHER" id="PTHR12589">
    <property type="entry name" value="PYRUVOYL TETRAHYDROBIOPTERIN SYNTHASE"/>
    <property type="match status" value="1"/>
</dbReference>
<accession>A0ABU1ASS7</accession>
<dbReference type="Pfam" id="PF01242">
    <property type="entry name" value="PTPS"/>
    <property type="match status" value="1"/>
</dbReference>
<sequence length="145" mass="16630">MITCSKIYTDIPFAHRQHLHSGHCSQIHGHNWDIKLDFACSEYDSNGFVVDFGKLKYLKKYIDDNLDHACVFSDEDPLAKQILDSAPAGVYQPYWVKSASGEGLAKHLYQVFSALVREHEGERVWISGIEIFEDRKNTVKFIPQL</sequence>
<dbReference type="Proteomes" id="UP001225316">
    <property type="component" value="Unassembled WGS sequence"/>
</dbReference>
<protein>
    <recommendedName>
        <fullName evidence="5">6-carboxy-5,6,7,8-tetrahydropterin synthase</fullName>
        <ecNumber evidence="4">4.1.2.50</ecNumber>
    </recommendedName>
    <alternativeName>
        <fullName evidence="9">Queuosine biosynthesis protein QueD</fullName>
    </alternativeName>
</protein>
<evidence type="ECO:0000256" key="9">
    <source>
        <dbReference type="ARBA" id="ARBA00031449"/>
    </source>
</evidence>
<organism evidence="11 12">
    <name type="scientific">Thalassobacterium maritimum</name>
    <dbReference type="NCBI Taxonomy" id="3041265"/>
    <lineage>
        <taxon>Bacteria</taxon>
        <taxon>Pseudomonadati</taxon>
        <taxon>Verrucomicrobiota</taxon>
        <taxon>Opitutia</taxon>
        <taxon>Puniceicoccales</taxon>
        <taxon>Coraliomargaritaceae</taxon>
        <taxon>Thalassobacterium</taxon>
    </lineage>
</organism>
<dbReference type="EMBL" id="JARXHW010000006">
    <property type="protein sequence ID" value="MDQ8206672.1"/>
    <property type="molecule type" value="Genomic_DNA"/>
</dbReference>
<comment type="caution">
    <text evidence="11">The sequence shown here is derived from an EMBL/GenBank/DDBJ whole genome shotgun (WGS) entry which is preliminary data.</text>
</comment>
<evidence type="ECO:0000256" key="3">
    <source>
        <dbReference type="ARBA" id="ARBA00008900"/>
    </source>
</evidence>
<comment type="similarity">
    <text evidence="3">Belongs to the PTPS family. QueD subfamily.</text>
</comment>
<reference evidence="11 12" key="1">
    <citation type="submission" date="2023-04" db="EMBL/GenBank/DDBJ databases">
        <title>A novel bacteria isolated from coastal sediment.</title>
        <authorList>
            <person name="Liu X.-J."/>
            <person name="Du Z.-J."/>
        </authorList>
    </citation>
    <scope>NUCLEOTIDE SEQUENCE [LARGE SCALE GENOMIC DNA]</scope>
    <source>
        <strain evidence="11 12">SDUM461003</strain>
    </source>
</reference>
<name>A0ABU1ASS7_9BACT</name>
<dbReference type="PANTHER" id="PTHR12589:SF7">
    <property type="entry name" value="6-PYRUVOYL TETRAHYDROBIOPTERIN SYNTHASE"/>
    <property type="match status" value="1"/>
</dbReference>
<comment type="cofactor">
    <cofactor evidence="1">
        <name>Zn(2+)</name>
        <dbReference type="ChEBI" id="CHEBI:29105"/>
    </cofactor>
</comment>
<evidence type="ECO:0000256" key="4">
    <source>
        <dbReference type="ARBA" id="ARBA00012982"/>
    </source>
</evidence>
<evidence type="ECO:0000256" key="8">
    <source>
        <dbReference type="ARBA" id="ARBA00023239"/>
    </source>
</evidence>
<keyword evidence="12" id="KW-1185">Reference proteome</keyword>
<comment type="pathway">
    <text evidence="2">Purine metabolism; 7-cyano-7-deazaguanine biosynthesis.</text>
</comment>
<evidence type="ECO:0000256" key="5">
    <source>
        <dbReference type="ARBA" id="ARBA00018141"/>
    </source>
</evidence>
<dbReference type="InterPro" id="IPR038418">
    <property type="entry name" value="6-PTP_synth/QueD_sf"/>
</dbReference>
<evidence type="ECO:0000256" key="6">
    <source>
        <dbReference type="ARBA" id="ARBA00022723"/>
    </source>
</evidence>
<dbReference type="Gene3D" id="3.30.479.10">
    <property type="entry name" value="6-pyruvoyl tetrahydropterin synthase/QueD"/>
    <property type="match status" value="1"/>
</dbReference>
<gene>
    <name evidence="11" type="ORF">QEH52_04070</name>
</gene>
<keyword evidence="8" id="KW-0456">Lyase</keyword>